<dbReference type="Proteomes" id="UP000789405">
    <property type="component" value="Unassembled WGS sequence"/>
</dbReference>
<gene>
    <name evidence="1" type="ORF">DERYTH_LOCUS22851</name>
</gene>
<protein>
    <submittedName>
        <fullName evidence="1">14879_t:CDS:1</fullName>
    </submittedName>
</protein>
<sequence length="162" mass="18895">TKPGIQIIVHSSAILLEKEKAYNPRKKKKHNSKELSFTSKYFEKKINNEDTDIIQNLTNYEQQQVSDEEQNISNENNSRTKVEPLFANKLKDVIKAKNKETKFFNDATWQNKRAQFSQTSFKNLRTGLIEEETSNAIHQTYSRTICLVGNKIRIFTRTIPNN</sequence>
<proteinExistence type="predicted"/>
<comment type="caution">
    <text evidence="1">The sequence shown here is derived from an EMBL/GenBank/DDBJ whole genome shotgun (WGS) entry which is preliminary data.</text>
</comment>
<feature type="non-terminal residue" evidence="1">
    <location>
        <position position="162"/>
    </location>
</feature>
<evidence type="ECO:0000313" key="2">
    <source>
        <dbReference type="Proteomes" id="UP000789405"/>
    </source>
</evidence>
<evidence type="ECO:0000313" key="1">
    <source>
        <dbReference type="EMBL" id="CAG8798327.1"/>
    </source>
</evidence>
<reference evidence="1" key="1">
    <citation type="submission" date="2021-06" db="EMBL/GenBank/DDBJ databases">
        <authorList>
            <person name="Kallberg Y."/>
            <person name="Tangrot J."/>
            <person name="Rosling A."/>
        </authorList>
    </citation>
    <scope>NUCLEOTIDE SEQUENCE</scope>
    <source>
        <strain evidence="1">MA453B</strain>
    </source>
</reference>
<accession>A0A9N9JUQ6</accession>
<organism evidence="1 2">
    <name type="scientific">Dentiscutata erythropus</name>
    <dbReference type="NCBI Taxonomy" id="1348616"/>
    <lineage>
        <taxon>Eukaryota</taxon>
        <taxon>Fungi</taxon>
        <taxon>Fungi incertae sedis</taxon>
        <taxon>Mucoromycota</taxon>
        <taxon>Glomeromycotina</taxon>
        <taxon>Glomeromycetes</taxon>
        <taxon>Diversisporales</taxon>
        <taxon>Gigasporaceae</taxon>
        <taxon>Dentiscutata</taxon>
    </lineage>
</organism>
<dbReference type="EMBL" id="CAJVPY010032923">
    <property type="protein sequence ID" value="CAG8798327.1"/>
    <property type="molecule type" value="Genomic_DNA"/>
</dbReference>
<name>A0A9N9JUQ6_9GLOM</name>
<dbReference type="AlphaFoldDB" id="A0A9N9JUQ6"/>
<keyword evidence="2" id="KW-1185">Reference proteome</keyword>